<dbReference type="EMBL" id="CM046508">
    <property type="protein sequence ID" value="KAI8666775.1"/>
    <property type="molecule type" value="Genomic_DNA"/>
</dbReference>
<reference evidence="1" key="1">
    <citation type="submission" date="2022-06" db="EMBL/GenBank/DDBJ databases">
        <title>Fusarium solani species complex genomes reveal bases of compartmentalisation and animal pathogenesis.</title>
        <authorList>
            <person name="Tsai I.J."/>
        </authorList>
    </citation>
    <scope>NUCLEOTIDE SEQUENCE</scope>
    <source>
        <strain evidence="1">Fu6.1</strain>
    </source>
</reference>
<organism evidence="1 2">
    <name type="scientific">Fusarium keratoplasticum</name>
    <dbReference type="NCBI Taxonomy" id="1328300"/>
    <lineage>
        <taxon>Eukaryota</taxon>
        <taxon>Fungi</taxon>
        <taxon>Dikarya</taxon>
        <taxon>Ascomycota</taxon>
        <taxon>Pezizomycotina</taxon>
        <taxon>Sordariomycetes</taxon>
        <taxon>Hypocreomycetidae</taxon>
        <taxon>Hypocreales</taxon>
        <taxon>Nectriaceae</taxon>
        <taxon>Fusarium</taxon>
        <taxon>Fusarium solani species complex</taxon>
    </lineage>
</organism>
<evidence type="ECO:0000313" key="2">
    <source>
        <dbReference type="Proteomes" id="UP001065298"/>
    </source>
</evidence>
<gene>
    <name evidence="1" type="ORF">NCS57_00904200</name>
</gene>
<protein>
    <submittedName>
        <fullName evidence="1">Uncharacterized protein</fullName>
    </submittedName>
</protein>
<comment type="caution">
    <text evidence="1">The sequence shown here is derived from an EMBL/GenBank/DDBJ whole genome shotgun (WGS) entry which is preliminary data.</text>
</comment>
<name>A0ACC0QTY8_9HYPO</name>
<proteinExistence type="predicted"/>
<evidence type="ECO:0000313" key="1">
    <source>
        <dbReference type="EMBL" id="KAI8666775.1"/>
    </source>
</evidence>
<keyword evidence="2" id="KW-1185">Reference proteome</keyword>
<accession>A0ACC0QTY8</accession>
<sequence length="731" mass="82459">MSWDRYELGQKNIFYDEEIHFIGKVLPPHVVRVRRCMLDFSCPIRGHKELFDAVSSDGQIKRPSDGSDIDPALKAASNAFNKATSIVNGGYLEKKWENFFETHFFEPLSDSLSVSKDDSRRVSRCNYYYDGVKRETNELWDLFKTNSTPCIGSFESLKCPKPDQAFYLPMYHSGFQIGIPTVVDREARQWNRHQETSIMEPFSWSTLKKLHEFGLQPTPFRIFQKPPMEANLKCYPWLIVEHKKEEEVEGRSGRVVCCQAANAAACAIRLVQDSAQYAVELPDHGHIPPIPAVTTIGPRVTVWLMYFAKNFDAPCSRRDTQEVTTKKRDKGYIMRTIWNGDMTKIADVVRFQIILENTHTWAVRAFKPLISSYIEQWGHVHCRSSFDREATQSPWSEVMLRRHKTTEQRRKVLPIVQALLEDHATMELDNTAHQKVTPLLLGLLMQQICSSEREFLSDEVDRVVREKLVALGLTQELPATRHSQTKATQASIETELEQTSPVTRKPPIENDDPNDSDYRESWATSSLGIPDKDATVAEASDAEASTAQSSDHEFSEETTTLWRHERYIATPRPRSSRGGRPSLKSRESAPLSGSTITASAETTPTPNTSRGRTSTNSPCRSSGSPQRSQDSEKPSNEALSGSPVFAGKPPLERPVWSAEIRSSELLVQLIHNGLGLSYNEEQIAPGRQSGQGHDPESSGIRENPKEQGVFNFNTRVSHSVIADSQESSDAF</sequence>
<dbReference type="Proteomes" id="UP001065298">
    <property type="component" value="Chromosome 6"/>
</dbReference>